<comment type="function">
    <text evidence="1">Catalyzes both the ATP-dependent activation of exogenously supplied lipoate to lipoyl-AMP and the transfer of the activated lipoyl onto the lipoyl domains of lipoate-dependent enzymes.</text>
</comment>
<sequence>MPREEFTRDKHAQMVIDALNDLDSVCQHPPVDQEYINQSDINDLEGITSESLSEIPMFEDLTHAGIGSTRAPLAGPQVKLKLNERYDIVTKDENRKVSGSAYKIERQRAYHHGTMLLHSRLDILGALLHRDISRLGVIEGRGVASVKSPVTNIGCHEEVFMSAVVKAFQVSYYSDANDEHGWSSTEPVAVIDEKTALPQSIIDDAEIMKTWEWQFGQTPEFTHRISHPETDISTEFIVNRGRITKSKGVSARVEGLRYCSEDLYPHFSEQSWILGAIDGFSGNIPPGMTIS</sequence>
<comment type="similarity">
    <text evidence="3">Belongs to the LplA family.</text>
</comment>
<keyword evidence="6" id="KW-0436">Ligase</keyword>
<reference evidence="6 7" key="1">
    <citation type="submission" date="2016-02" db="EMBL/GenBank/DDBJ databases">
        <title>Complete genome sequence and transcriptome regulation of the pentose utilising yeast Sugiyamaella lignohabitans.</title>
        <authorList>
            <person name="Bellasio M."/>
            <person name="Peymann A."/>
            <person name="Valli M."/>
            <person name="Sipitzky M."/>
            <person name="Graf A."/>
            <person name="Sauer M."/>
            <person name="Marx H."/>
            <person name="Mattanovich D."/>
        </authorList>
    </citation>
    <scope>NUCLEOTIDE SEQUENCE [LARGE SCALE GENOMIC DNA]</scope>
    <source>
        <strain evidence="6 7">CBS 10342</strain>
    </source>
</reference>
<dbReference type="Gene3D" id="3.30.930.10">
    <property type="entry name" value="Bira Bifunctional Protein, Domain 2"/>
    <property type="match status" value="1"/>
</dbReference>
<dbReference type="GeneID" id="30035316"/>
<accession>A0A161HHU4</accession>
<dbReference type="EMBL" id="CP014503">
    <property type="protein sequence ID" value="ANB15670.1"/>
    <property type="molecule type" value="Genomic_DNA"/>
</dbReference>
<dbReference type="GO" id="GO:0005739">
    <property type="term" value="C:mitochondrion"/>
    <property type="evidence" value="ECO:0007669"/>
    <property type="project" value="TreeGrafter"/>
</dbReference>
<dbReference type="Proteomes" id="UP000189580">
    <property type="component" value="Chromosome b"/>
</dbReference>
<dbReference type="InterPro" id="IPR004143">
    <property type="entry name" value="BPL_LPL_catalytic"/>
</dbReference>
<dbReference type="AlphaFoldDB" id="A0A161HHU4"/>
<dbReference type="Pfam" id="PF21948">
    <property type="entry name" value="LplA-B_cat"/>
    <property type="match status" value="1"/>
</dbReference>
<evidence type="ECO:0000256" key="2">
    <source>
        <dbReference type="ARBA" id="ARBA00005085"/>
    </source>
</evidence>
<evidence type="ECO:0000313" key="6">
    <source>
        <dbReference type="EMBL" id="ANB15670.1"/>
    </source>
</evidence>
<keyword evidence="7" id="KW-1185">Reference proteome</keyword>
<dbReference type="PANTHER" id="PTHR12561">
    <property type="entry name" value="LIPOATE-PROTEIN LIGASE"/>
    <property type="match status" value="1"/>
</dbReference>
<dbReference type="GO" id="GO:0017118">
    <property type="term" value="F:lipoyltransferase activity"/>
    <property type="evidence" value="ECO:0007669"/>
    <property type="project" value="TreeGrafter"/>
</dbReference>
<dbReference type="RefSeq" id="XP_018738147.1">
    <property type="nucleotide sequence ID" value="XM_018880317.1"/>
</dbReference>
<evidence type="ECO:0000256" key="1">
    <source>
        <dbReference type="ARBA" id="ARBA00003253"/>
    </source>
</evidence>
<dbReference type="GO" id="GO:0016874">
    <property type="term" value="F:ligase activity"/>
    <property type="evidence" value="ECO:0007669"/>
    <property type="project" value="UniProtKB-KW"/>
</dbReference>
<dbReference type="KEGG" id="slb:AWJ20_3308"/>
<protein>
    <recommendedName>
        <fullName evidence="4">Putative lipoate-protein ligase A</fullName>
    </recommendedName>
</protein>
<evidence type="ECO:0000256" key="4">
    <source>
        <dbReference type="ARBA" id="ARBA00015925"/>
    </source>
</evidence>
<name>A0A161HHU4_9ASCO</name>
<comment type="pathway">
    <text evidence="2">Protein modification; protein lipoylation via exogenous pathway; protein N(6)-(lipoyl)lysine from lipoate: step 2/2.</text>
</comment>
<dbReference type="GO" id="GO:0009249">
    <property type="term" value="P:protein lipoylation"/>
    <property type="evidence" value="ECO:0007669"/>
    <property type="project" value="InterPro"/>
</dbReference>
<dbReference type="InterPro" id="IPR045864">
    <property type="entry name" value="aa-tRNA-synth_II/BPL/LPL"/>
</dbReference>
<dbReference type="InterPro" id="IPR004562">
    <property type="entry name" value="LipoylTrfase_LipoateP_Ligase"/>
</dbReference>
<organism evidence="6 7">
    <name type="scientific">Sugiyamaella lignohabitans</name>
    <dbReference type="NCBI Taxonomy" id="796027"/>
    <lineage>
        <taxon>Eukaryota</taxon>
        <taxon>Fungi</taxon>
        <taxon>Dikarya</taxon>
        <taxon>Ascomycota</taxon>
        <taxon>Saccharomycotina</taxon>
        <taxon>Dipodascomycetes</taxon>
        <taxon>Dipodascales</taxon>
        <taxon>Trichomonascaceae</taxon>
        <taxon>Sugiyamaella</taxon>
    </lineage>
</organism>
<dbReference type="OrthoDB" id="201621at2759"/>
<dbReference type="SUPFAM" id="SSF55681">
    <property type="entry name" value="Class II aaRS and biotin synthetases"/>
    <property type="match status" value="1"/>
</dbReference>
<proteinExistence type="inferred from homology"/>
<gene>
    <name evidence="6" type="primary">AIM22</name>
    <name evidence="6" type="ORF">AWJ20_3308</name>
</gene>
<evidence type="ECO:0000313" key="7">
    <source>
        <dbReference type="Proteomes" id="UP000189580"/>
    </source>
</evidence>
<evidence type="ECO:0000259" key="5">
    <source>
        <dbReference type="Pfam" id="PF21948"/>
    </source>
</evidence>
<feature type="domain" description="BPL/LPL catalytic" evidence="5">
    <location>
        <begin position="77"/>
        <end position="168"/>
    </location>
</feature>
<dbReference type="PANTHER" id="PTHR12561:SF3">
    <property type="entry name" value="LIPOYLTRANSFERASE 1, MITOCHONDRIAL"/>
    <property type="match status" value="1"/>
</dbReference>
<evidence type="ECO:0000256" key="3">
    <source>
        <dbReference type="ARBA" id="ARBA00008242"/>
    </source>
</evidence>